<evidence type="ECO:0000313" key="1">
    <source>
        <dbReference type="EMBL" id="MEF2965048.1"/>
    </source>
</evidence>
<accession>A0ABU7VMP6</accession>
<dbReference type="SUPFAM" id="SSF56300">
    <property type="entry name" value="Metallo-dependent phosphatases"/>
    <property type="match status" value="1"/>
</dbReference>
<dbReference type="Proteomes" id="UP001306950">
    <property type="component" value="Unassembled WGS sequence"/>
</dbReference>
<name>A0ABU7VMP6_9BACL</name>
<comment type="caution">
    <text evidence="1">The sequence shown here is derived from an EMBL/GenBank/DDBJ whole genome shotgun (WGS) entry which is preliminary data.</text>
</comment>
<protein>
    <submittedName>
        <fullName evidence="1">Uncharacterized protein</fullName>
    </submittedName>
</protein>
<keyword evidence="2" id="KW-1185">Reference proteome</keyword>
<evidence type="ECO:0000313" key="2">
    <source>
        <dbReference type="Proteomes" id="UP001306950"/>
    </source>
</evidence>
<dbReference type="RefSeq" id="WP_331845290.1">
    <property type="nucleotide sequence ID" value="NZ_JAZHPZ010000002.1"/>
</dbReference>
<proteinExistence type="predicted"/>
<reference evidence="1 2" key="1">
    <citation type="submission" date="2024-02" db="EMBL/GenBank/DDBJ databases">
        <title>A nitrogen-fixing paenibacillus bacterium.</title>
        <authorList>
            <person name="Zhang W.L."/>
            <person name="Chen S.F."/>
        </authorList>
    </citation>
    <scope>NUCLEOTIDE SEQUENCE [LARGE SCALE GENOMIC DNA]</scope>
    <source>
        <strain evidence="1 2">M1</strain>
    </source>
</reference>
<gene>
    <name evidence="1" type="ORF">V3851_04325</name>
</gene>
<dbReference type="InterPro" id="IPR029052">
    <property type="entry name" value="Metallo-depent_PP-like"/>
</dbReference>
<organism evidence="1 2">
    <name type="scientific">Paenibacillus haidiansis</name>
    <dbReference type="NCBI Taxonomy" id="1574488"/>
    <lineage>
        <taxon>Bacteria</taxon>
        <taxon>Bacillati</taxon>
        <taxon>Bacillota</taxon>
        <taxon>Bacilli</taxon>
        <taxon>Bacillales</taxon>
        <taxon>Paenibacillaceae</taxon>
        <taxon>Paenibacillus</taxon>
    </lineage>
</organism>
<dbReference type="EMBL" id="JAZHPZ010000002">
    <property type="protein sequence ID" value="MEF2965048.1"/>
    <property type="molecule type" value="Genomic_DNA"/>
</dbReference>
<sequence length="397" mass="45914">MHTWTQEETERLIELAGTGTYEEVAARMNDDFGIVVSGESVRKRLKRIEKADDGINAPAGFEESFEILPNGAHRSKRLLEMAKQKLKDKDYLLKVHGYDPKEWDLTESKWSEWGQHNKQDGTVTLYASKITVKPKQSGFNIGDLITAIQNIKPITITLDPTEPTEKRMLEIPIFDAHFGISDYDYYKPTQQKIIEKLSLYKWEEVLFILGQDMLHNDNFKGTTSNGTVIENVDMVKAWEDARKFFEPLIELAITQAGKVNIIYSSGNHDEALGWAFIQMIKARYPQANIDDRMQQRKAYVFGDNFIGITHGDKARKNLHNIFPIEFPMEWSRAKNREIHTGHLHVEETKDVFGMAVRTLATRNITDKWHRDNGFVGAHKRFMLFEYSDKELESIHYV</sequence>